<feature type="region of interest" description="Disordered" evidence="1">
    <location>
        <begin position="1"/>
        <end position="25"/>
    </location>
</feature>
<evidence type="ECO:0000313" key="3">
    <source>
        <dbReference type="Proteomes" id="UP001202328"/>
    </source>
</evidence>
<dbReference type="AlphaFoldDB" id="A0AAD4RYK0"/>
<dbReference type="EMBL" id="JAJJMB010017069">
    <property type="protein sequence ID" value="KAI3842360.1"/>
    <property type="molecule type" value="Genomic_DNA"/>
</dbReference>
<proteinExistence type="predicted"/>
<gene>
    <name evidence="2" type="ORF">MKW98_026150</name>
</gene>
<dbReference type="Proteomes" id="UP001202328">
    <property type="component" value="Unassembled WGS sequence"/>
</dbReference>
<reference evidence="2" key="1">
    <citation type="submission" date="2022-04" db="EMBL/GenBank/DDBJ databases">
        <title>A functionally conserved STORR gene fusion in Papaver species that diverged 16.8 million years ago.</title>
        <authorList>
            <person name="Catania T."/>
        </authorList>
    </citation>
    <scope>NUCLEOTIDE SEQUENCE</scope>
    <source>
        <strain evidence="2">S-188037</strain>
    </source>
</reference>
<name>A0AAD4RYK0_9MAGN</name>
<keyword evidence="3" id="KW-1185">Reference proteome</keyword>
<organism evidence="2 3">
    <name type="scientific">Papaver atlanticum</name>
    <dbReference type="NCBI Taxonomy" id="357466"/>
    <lineage>
        <taxon>Eukaryota</taxon>
        <taxon>Viridiplantae</taxon>
        <taxon>Streptophyta</taxon>
        <taxon>Embryophyta</taxon>
        <taxon>Tracheophyta</taxon>
        <taxon>Spermatophyta</taxon>
        <taxon>Magnoliopsida</taxon>
        <taxon>Ranunculales</taxon>
        <taxon>Papaveraceae</taxon>
        <taxon>Papaveroideae</taxon>
        <taxon>Papaver</taxon>
    </lineage>
</organism>
<evidence type="ECO:0000313" key="2">
    <source>
        <dbReference type="EMBL" id="KAI3842360.1"/>
    </source>
</evidence>
<comment type="caution">
    <text evidence="2">The sequence shown here is derived from an EMBL/GenBank/DDBJ whole genome shotgun (WGS) entry which is preliminary data.</text>
</comment>
<sequence>MHLAQNRGRKTKGVKMTSGCSDQEVHGRNLKTRPLLSSYTIWVQTGNWFVMLSTVLCSLRLQGAPQIFNGQDSW</sequence>
<evidence type="ECO:0000256" key="1">
    <source>
        <dbReference type="SAM" id="MobiDB-lite"/>
    </source>
</evidence>
<protein>
    <submittedName>
        <fullName evidence="2">Uncharacterized protein</fullName>
    </submittedName>
</protein>
<accession>A0AAD4RYK0</accession>